<organism evidence="11 12">
    <name type="scientific">Candidatus Thalassospirochaeta sargassi</name>
    <dbReference type="NCBI Taxonomy" id="3119039"/>
    <lineage>
        <taxon>Bacteria</taxon>
        <taxon>Pseudomonadati</taxon>
        <taxon>Spirochaetota</taxon>
        <taxon>Spirochaetia</taxon>
        <taxon>Spirochaetales</taxon>
        <taxon>Spirochaetaceae</taxon>
        <taxon>Candidatus Thalassospirochaeta</taxon>
    </lineage>
</organism>
<name>A0AAJ1MNW9_9SPIO</name>
<feature type="binding site" evidence="9">
    <location>
        <position position="378"/>
    </location>
    <ligand>
        <name>Zn(2+)</name>
        <dbReference type="ChEBI" id="CHEBI:29105"/>
        <label>2</label>
    </ligand>
</feature>
<feature type="binding site" evidence="9">
    <location>
        <position position="174"/>
    </location>
    <ligand>
        <name>Zn(2+)</name>
        <dbReference type="ChEBI" id="CHEBI:29105"/>
        <label>2</label>
    </ligand>
</feature>
<dbReference type="EMBL" id="JAQQAL010000044">
    <property type="protein sequence ID" value="MDC7228365.1"/>
    <property type="molecule type" value="Genomic_DNA"/>
</dbReference>
<keyword evidence="5 9" id="KW-0862">Zinc</keyword>
<dbReference type="PROSITE" id="PS00758">
    <property type="entry name" value="ARGE_DAPE_CPG2_1"/>
    <property type="match status" value="1"/>
</dbReference>
<gene>
    <name evidence="11" type="primary">pepT</name>
    <name evidence="11" type="ORF">PQJ61_16500</name>
</gene>
<keyword evidence="4 11" id="KW-0378">Hydrolase</keyword>
<dbReference type="PIRSF" id="PIRSF037215">
    <property type="entry name" value="Peptidase_M20B"/>
    <property type="match status" value="1"/>
</dbReference>
<dbReference type="NCBIfam" id="TIGR01882">
    <property type="entry name" value="peptidase-T"/>
    <property type="match status" value="1"/>
</dbReference>
<evidence type="ECO:0000256" key="7">
    <source>
        <dbReference type="NCBIfam" id="TIGR01882"/>
    </source>
</evidence>
<dbReference type="InterPro" id="IPR011650">
    <property type="entry name" value="Peptidase_M20_dimer"/>
</dbReference>
<keyword evidence="6" id="KW-0482">Metalloprotease</keyword>
<evidence type="ECO:0000256" key="6">
    <source>
        <dbReference type="ARBA" id="ARBA00023049"/>
    </source>
</evidence>
<dbReference type="InterPro" id="IPR036264">
    <property type="entry name" value="Bact_exopeptidase_dim_dom"/>
</dbReference>
<accession>A0AAJ1MNW9</accession>
<dbReference type="NCBIfam" id="NF009920">
    <property type="entry name" value="PRK13381.1"/>
    <property type="match status" value="1"/>
</dbReference>
<evidence type="ECO:0000256" key="9">
    <source>
        <dbReference type="PIRSR" id="PIRSR037215-2"/>
    </source>
</evidence>
<sequence>MKELLERFVRYAEITTTSDIHKDICPSTECQWDLLRLLEQELEDLGLSDISLNENGYLIARLESNTTEDVPVIGLMAHVDTAADVSGTDVKPQIHKNYDGSPIVLKDGTVIDPAEDSHLGKYRGETIITSDGTTLLGADDKAGVAEIMTAIKYFVENPEEKHGTVEIIFTPDEETGKGMDRFPREKLKSVFCYTLDGGEEGEIDSECFNAYGVDVHFEGRAIHLGDARGRLVNAVTMSSSFIGMLPQAESPEATDGRFGYYCPFEVTGGVEKADLMLFLRDFELSELKRRIEALKTLGKAVEAMFPGGRVSVSEKKQYLNMREHMDKIPEGMEYLLKAAAAAGVVTTSEIIRGGTDGARLSEMGIPTPNIFTGGHNYHSKKEWAVLSTMEKSCMTAINLVKLWAGQEVRTSV</sequence>
<reference evidence="11 12" key="1">
    <citation type="submission" date="2022-12" db="EMBL/GenBank/DDBJ databases">
        <title>Metagenome assembled genome from gulf of manar.</title>
        <authorList>
            <person name="Kohli P."/>
            <person name="Pk S."/>
            <person name="Venkata Ramana C."/>
            <person name="Sasikala C."/>
        </authorList>
    </citation>
    <scope>NUCLEOTIDE SEQUENCE [LARGE SCALE GENOMIC DNA]</scope>
    <source>
        <strain evidence="11">JB008</strain>
    </source>
</reference>
<evidence type="ECO:0000256" key="3">
    <source>
        <dbReference type="ARBA" id="ARBA00022723"/>
    </source>
</evidence>
<dbReference type="SUPFAM" id="SSF55031">
    <property type="entry name" value="Bacterial exopeptidase dimerisation domain"/>
    <property type="match status" value="1"/>
</dbReference>
<dbReference type="GO" id="GO:0006518">
    <property type="term" value="P:peptide metabolic process"/>
    <property type="evidence" value="ECO:0007669"/>
    <property type="project" value="InterPro"/>
</dbReference>
<dbReference type="NCBIfam" id="NF003976">
    <property type="entry name" value="PRK05469.1"/>
    <property type="match status" value="1"/>
</dbReference>
<dbReference type="GO" id="GO:0008270">
    <property type="term" value="F:zinc ion binding"/>
    <property type="evidence" value="ECO:0007669"/>
    <property type="project" value="InterPro"/>
</dbReference>
<evidence type="ECO:0000256" key="1">
    <source>
        <dbReference type="ARBA" id="ARBA00009692"/>
    </source>
</evidence>
<dbReference type="PANTHER" id="PTHR42994:SF1">
    <property type="entry name" value="PEPTIDASE T"/>
    <property type="match status" value="1"/>
</dbReference>
<feature type="active site" description="Proton acceptor" evidence="8">
    <location>
        <position position="173"/>
    </location>
</feature>
<dbReference type="PANTHER" id="PTHR42994">
    <property type="entry name" value="PEPTIDASE T"/>
    <property type="match status" value="1"/>
</dbReference>
<feature type="active site" evidence="8">
    <location>
        <position position="80"/>
    </location>
</feature>
<evidence type="ECO:0000256" key="5">
    <source>
        <dbReference type="ARBA" id="ARBA00022833"/>
    </source>
</evidence>
<dbReference type="InterPro" id="IPR002933">
    <property type="entry name" value="Peptidase_M20"/>
</dbReference>
<evidence type="ECO:0000256" key="2">
    <source>
        <dbReference type="ARBA" id="ARBA00022670"/>
    </source>
</evidence>
<dbReference type="GO" id="GO:0008237">
    <property type="term" value="F:metallopeptidase activity"/>
    <property type="evidence" value="ECO:0007669"/>
    <property type="project" value="UniProtKB-KW"/>
</dbReference>
<feature type="binding site" evidence="9">
    <location>
        <position position="196"/>
    </location>
    <ligand>
        <name>Zn(2+)</name>
        <dbReference type="ChEBI" id="CHEBI:29105"/>
        <label>1</label>
    </ligand>
</feature>
<keyword evidence="11" id="KW-0031">Aminopeptidase</keyword>
<evidence type="ECO:0000256" key="8">
    <source>
        <dbReference type="PIRSR" id="PIRSR037215-1"/>
    </source>
</evidence>
<dbReference type="InterPro" id="IPR010161">
    <property type="entry name" value="Peptidase_M20B"/>
</dbReference>
<protein>
    <recommendedName>
        <fullName evidence="7">Peptidase T</fullName>
        <ecNumber evidence="7">3.4.11.4</ecNumber>
    </recommendedName>
</protein>
<dbReference type="GO" id="GO:0045148">
    <property type="term" value="F:tripeptide aminopeptidase activity"/>
    <property type="evidence" value="ECO:0007669"/>
    <property type="project" value="UniProtKB-UniRule"/>
</dbReference>
<dbReference type="EC" id="3.4.11.4" evidence="7"/>
<dbReference type="Proteomes" id="UP001221217">
    <property type="component" value="Unassembled WGS sequence"/>
</dbReference>
<evidence type="ECO:0000256" key="4">
    <source>
        <dbReference type="ARBA" id="ARBA00022801"/>
    </source>
</evidence>
<dbReference type="Gene3D" id="3.30.70.360">
    <property type="match status" value="1"/>
</dbReference>
<dbReference type="SUPFAM" id="SSF53187">
    <property type="entry name" value="Zn-dependent exopeptidases"/>
    <property type="match status" value="1"/>
</dbReference>
<proteinExistence type="inferred from homology"/>
<evidence type="ECO:0000313" key="12">
    <source>
        <dbReference type="Proteomes" id="UP001221217"/>
    </source>
</evidence>
<keyword evidence="2" id="KW-0645">Protease</keyword>
<dbReference type="Gene3D" id="3.40.630.10">
    <property type="entry name" value="Zn peptidases"/>
    <property type="match status" value="1"/>
</dbReference>
<feature type="binding site" evidence="9">
    <location>
        <position position="139"/>
    </location>
    <ligand>
        <name>Zn(2+)</name>
        <dbReference type="ChEBI" id="CHEBI:29105"/>
        <label>2</label>
    </ligand>
</feature>
<dbReference type="Pfam" id="PF01546">
    <property type="entry name" value="Peptidase_M20"/>
    <property type="match status" value="1"/>
</dbReference>
<keyword evidence="3 9" id="KW-0479">Metal-binding</keyword>
<dbReference type="PROSITE" id="PS00759">
    <property type="entry name" value="ARGE_DAPE_CPG2_2"/>
    <property type="match status" value="1"/>
</dbReference>
<dbReference type="Pfam" id="PF07687">
    <property type="entry name" value="M20_dimer"/>
    <property type="match status" value="1"/>
</dbReference>
<evidence type="ECO:0000259" key="10">
    <source>
        <dbReference type="Pfam" id="PF07687"/>
    </source>
</evidence>
<feature type="domain" description="Peptidase M20 dimerisation" evidence="10">
    <location>
        <begin position="208"/>
        <end position="296"/>
    </location>
</feature>
<feature type="binding site" evidence="9">
    <location>
        <position position="139"/>
    </location>
    <ligand>
        <name>Zn(2+)</name>
        <dbReference type="ChEBI" id="CHEBI:29105"/>
        <label>1</label>
    </ligand>
</feature>
<comment type="cofactor">
    <cofactor evidence="9">
        <name>Zn(2+)</name>
        <dbReference type="ChEBI" id="CHEBI:29105"/>
    </cofactor>
    <text evidence="9">Binds 2 Zn(2+) ions per subunit.</text>
</comment>
<feature type="binding site" evidence="9">
    <location>
        <position position="78"/>
    </location>
    <ligand>
        <name>Zn(2+)</name>
        <dbReference type="ChEBI" id="CHEBI:29105"/>
        <label>1</label>
    </ligand>
</feature>
<comment type="similarity">
    <text evidence="1">Belongs to the peptidase M20B family.</text>
</comment>
<dbReference type="AlphaFoldDB" id="A0AAJ1MNW9"/>
<comment type="caution">
    <text evidence="11">The sequence shown here is derived from an EMBL/GenBank/DDBJ whole genome shotgun (WGS) entry which is preliminary data.</text>
</comment>
<dbReference type="InterPro" id="IPR001261">
    <property type="entry name" value="ArgE/DapE_CS"/>
</dbReference>
<evidence type="ECO:0000313" key="11">
    <source>
        <dbReference type="EMBL" id="MDC7228365.1"/>
    </source>
</evidence>
<dbReference type="GO" id="GO:0006508">
    <property type="term" value="P:proteolysis"/>
    <property type="evidence" value="ECO:0007669"/>
    <property type="project" value="UniProtKB-UniRule"/>
</dbReference>